<evidence type="ECO:0000313" key="14">
    <source>
        <dbReference type="EMBL" id="CAG5116956.1"/>
    </source>
</evidence>
<name>A0A8S3YRP7_9EUPU</name>
<evidence type="ECO:0000256" key="12">
    <source>
        <dbReference type="SAM" id="Phobius"/>
    </source>
</evidence>
<evidence type="ECO:0000256" key="1">
    <source>
        <dbReference type="ARBA" id="ARBA00002838"/>
    </source>
</evidence>
<evidence type="ECO:0000256" key="8">
    <source>
        <dbReference type="ARBA" id="ARBA00022989"/>
    </source>
</evidence>
<comment type="similarity">
    <text evidence="3 11">Belongs to the TRAP-beta family.</text>
</comment>
<dbReference type="EMBL" id="CAJHNH020000328">
    <property type="protein sequence ID" value="CAG5116956.1"/>
    <property type="molecule type" value="Genomic_DNA"/>
</dbReference>
<keyword evidence="15" id="KW-1185">Reference proteome</keyword>
<evidence type="ECO:0000256" key="5">
    <source>
        <dbReference type="ARBA" id="ARBA00022692"/>
    </source>
</evidence>
<dbReference type="Pfam" id="PF05753">
    <property type="entry name" value="TRAP_beta"/>
    <property type="match status" value="1"/>
</dbReference>
<keyword evidence="7 11" id="KW-0256">Endoplasmic reticulum</keyword>
<evidence type="ECO:0000256" key="6">
    <source>
        <dbReference type="ARBA" id="ARBA00022729"/>
    </source>
</evidence>
<evidence type="ECO:0000256" key="11">
    <source>
        <dbReference type="PIRNR" id="PIRNR016400"/>
    </source>
</evidence>
<proteinExistence type="inferred from homology"/>
<comment type="subunit">
    <text evidence="11">Heterotetramer of TRAP-alpha, TRAP-beta, TRAP-delta and TRAP-gamma.</text>
</comment>
<dbReference type="PANTHER" id="PTHR12861:SF3">
    <property type="entry name" value="TRANSLOCON-ASSOCIATED PROTEIN SUBUNIT BETA"/>
    <property type="match status" value="1"/>
</dbReference>
<dbReference type="PIRSF" id="PIRSF016400">
    <property type="entry name" value="TRAP_beta"/>
    <property type="match status" value="1"/>
</dbReference>
<feature type="signal peptide" evidence="13">
    <location>
        <begin position="1"/>
        <end position="20"/>
    </location>
</feature>
<evidence type="ECO:0000256" key="4">
    <source>
        <dbReference type="ARBA" id="ARBA00021110"/>
    </source>
</evidence>
<evidence type="ECO:0000313" key="15">
    <source>
        <dbReference type="Proteomes" id="UP000678393"/>
    </source>
</evidence>
<evidence type="ECO:0000256" key="9">
    <source>
        <dbReference type="ARBA" id="ARBA00023136"/>
    </source>
</evidence>
<keyword evidence="9 11" id="KW-0472">Membrane</keyword>
<comment type="subcellular location">
    <subcellularLocation>
        <location evidence="2">Endoplasmic reticulum membrane</location>
        <topology evidence="2">Single-pass type I membrane protein</topology>
    </subcellularLocation>
</comment>
<dbReference type="OrthoDB" id="5860827at2759"/>
<keyword evidence="10" id="KW-0325">Glycoprotein</keyword>
<feature type="transmembrane region" description="Helical" evidence="12">
    <location>
        <begin position="157"/>
        <end position="176"/>
    </location>
</feature>
<comment type="function">
    <text evidence="1 11">TRAP proteins are part of a complex whose function is to bind calcium to the ER membrane and thereby regulate the retention of ER resident proteins.</text>
</comment>
<comment type="caution">
    <text evidence="14">The sequence shown here is derived from an EMBL/GenBank/DDBJ whole genome shotgun (WGS) entry which is preliminary data.</text>
</comment>
<dbReference type="Proteomes" id="UP000678393">
    <property type="component" value="Unassembled WGS sequence"/>
</dbReference>
<protein>
    <recommendedName>
        <fullName evidence="4 11">Translocon-associated protein subunit beta</fullName>
        <shortName evidence="11">TRAP-beta</shortName>
    </recommendedName>
    <alternativeName>
        <fullName evidence="11">Signal sequence receptor subunit beta</fullName>
    </alternativeName>
</protein>
<evidence type="ECO:0000256" key="13">
    <source>
        <dbReference type="SAM" id="SignalP"/>
    </source>
</evidence>
<gene>
    <name evidence="14" type="ORF">CUNI_LOCUS2514</name>
</gene>
<organism evidence="14 15">
    <name type="scientific">Candidula unifasciata</name>
    <dbReference type="NCBI Taxonomy" id="100452"/>
    <lineage>
        <taxon>Eukaryota</taxon>
        <taxon>Metazoa</taxon>
        <taxon>Spiralia</taxon>
        <taxon>Lophotrochozoa</taxon>
        <taxon>Mollusca</taxon>
        <taxon>Gastropoda</taxon>
        <taxon>Heterobranchia</taxon>
        <taxon>Euthyneura</taxon>
        <taxon>Panpulmonata</taxon>
        <taxon>Eupulmonata</taxon>
        <taxon>Stylommatophora</taxon>
        <taxon>Helicina</taxon>
        <taxon>Helicoidea</taxon>
        <taxon>Geomitridae</taxon>
        <taxon>Candidula</taxon>
    </lineage>
</organism>
<evidence type="ECO:0000256" key="7">
    <source>
        <dbReference type="ARBA" id="ARBA00022824"/>
    </source>
</evidence>
<evidence type="ECO:0000256" key="3">
    <source>
        <dbReference type="ARBA" id="ARBA00005610"/>
    </source>
</evidence>
<dbReference type="GO" id="GO:0005789">
    <property type="term" value="C:endoplasmic reticulum membrane"/>
    <property type="evidence" value="ECO:0007669"/>
    <property type="project" value="UniProtKB-SubCell"/>
</dbReference>
<keyword evidence="6 13" id="KW-0732">Signal</keyword>
<dbReference type="PANTHER" id="PTHR12861">
    <property type="entry name" value="TRANSLOCON-ASSOCIATED PROTEIN, BETA SUBUNIT PRECURSOR TRAP-BETA SIGNAL SEQUENCE RECEPTOR BETA SUBUNIT"/>
    <property type="match status" value="1"/>
</dbReference>
<dbReference type="InterPro" id="IPR008856">
    <property type="entry name" value="TRAP_beta"/>
</dbReference>
<evidence type="ECO:0000256" key="10">
    <source>
        <dbReference type="ARBA" id="ARBA00023180"/>
    </source>
</evidence>
<keyword evidence="8 12" id="KW-1133">Transmembrane helix</keyword>
<sequence>MKLWIAALILTFGCFLPSFGEDEVESRILVSKNILNRYAVERKDLTIEYKIYNIGKSAVYGVVLKDHGFPDTAFSTVSGSRQVRWERISPQTNITHVLVVRPLISGHYNFTAAEVSYLTSEEEGSRRFFVSSSFPGEGFIVPQKEFERRFSSHTLDWLVFGIMTLPSLGMPFMLWFKSKNRYDPSKPKSS</sequence>
<dbReference type="AlphaFoldDB" id="A0A8S3YRP7"/>
<evidence type="ECO:0000256" key="2">
    <source>
        <dbReference type="ARBA" id="ARBA00004115"/>
    </source>
</evidence>
<feature type="chain" id="PRO_5035864405" description="Translocon-associated protein subunit beta" evidence="13">
    <location>
        <begin position="21"/>
        <end position="190"/>
    </location>
</feature>
<accession>A0A8S3YRP7</accession>
<reference evidence="14" key="1">
    <citation type="submission" date="2021-04" db="EMBL/GenBank/DDBJ databases">
        <authorList>
            <consortium name="Molecular Ecology Group"/>
        </authorList>
    </citation>
    <scope>NUCLEOTIDE SEQUENCE</scope>
</reference>
<keyword evidence="5 12" id="KW-0812">Transmembrane</keyword>